<dbReference type="FunCoup" id="D8RCY6">
    <property type="interactions" value="866"/>
</dbReference>
<feature type="compositionally biased region" description="Low complexity" evidence="1">
    <location>
        <begin position="15"/>
        <end position="51"/>
    </location>
</feature>
<sequence>MPQQASQTAKPLPSPSSSSQVPAPSQSPSPAQQQQQQQQVPQEASQQTQQANAPAGTESSPSSAANQSTEGRKISCEDIQLVQNLIERCLQLYMNQTEVINTLLNQAKIEPGFTSLVWQKLEEQNPDFFKAYYARLKLKKHIMTFNHLLEQQVHLMQKMRIIPTKVPMPHPSNGMHHAMGQVPMGYPVPPLTGDMPAPPMPIVTGGNPLAENFHESPGSSAMDSIMQTGDIPGSGGANGANFPFGGITDMSGMVLDTPFVSHEPHSHEHNSQNGIVSFDGGEEDGHNSRESLGTLGHLPRNFSLSDLAAELGASSDLGALGGYSSPFMSPETESYLQSPDKHDIANCVFSEDDKLLDSLDFGDLK</sequence>
<dbReference type="STRING" id="88036.D8RCY6"/>
<protein>
    <recommendedName>
        <fullName evidence="4">Angiotensin-converting enzyme 2</fullName>
    </recommendedName>
</protein>
<dbReference type="HOGENOM" id="CLU_050127_0_0_1"/>
<keyword evidence="3" id="KW-1185">Reference proteome</keyword>
<dbReference type="NCBIfam" id="TIGR01589">
    <property type="entry name" value="A_thal_3526"/>
    <property type="match status" value="1"/>
</dbReference>
<dbReference type="OMA" id="INPADIC"/>
<dbReference type="Gramene" id="EFJ30220">
    <property type="protein sequence ID" value="EFJ30220"/>
    <property type="gene ID" value="SELMODRAFT_409941"/>
</dbReference>
<dbReference type="PANTHER" id="PTHR31871:SF1">
    <property type="entry name" value="HISTIDINE-TRNA LIGASE"/>
    <property type="match status" value="1"/>
</dbReference>
<dbReference type="OrthoDB" id="1620396at2759"/>
<feature type="region of interest" description="Disordered" evidence="1">
    <location>
        <begin position="1"/>
        <end position="72"/>
    </location>
</feature>
<evidence type="ECO:0000256" key="1">
    <source>
        <dbReference type="SAM" id="MobiDB-lite"/>
    </source>
</evidence>
<dbReference type="Proteomes" id="UP000001514">
    <property type="component" value="Unassembled WGS sequence"/>
</dbReference>
<dbReference type="eggNOG" id="ENOG502QQTW">
    <property type="taxonomic scope" value="Eukaryota"/>
</dbReference>
<dbReference type="KEGG" id="smo:SELMODRAFT_409941"/>
<proteinExistence type="predicted"/>
<name>D8RCY6_SELML</name>
<dbReference type="InterPro" id="IPR006476">
    <property type="entry name" value="CHP01589_pln"/>
</dbReference>
<evidence type="ECO:0008006" key="4">
    <source>
        <dbReference type="Google" id="ProtNLM"/>
    </source>
</evidence>
<accession>D8RCY6</accession>
<reference evidence="2 3" key="1">
    <citation type="journal article" date="2011" name="Science">
        <title>The Selaginella genome identifies genetic changes associated with the evolution of vascular plants.</title>
        <authorList>
            <person name="Banks J.A."/>
            <person name="Nishiyama T."/>
            <person name="Hasebe M."/>
            <person name="Bowman J.L."/>
            <person name="Gribskov M."/>
            <person name="dePamphilis C."/>
            <person name="Albert V.A."/>
            <person name="Aono N."/>
            <person name="Aoyama T."/>
            <person name="Ambrose B.A."/>
            <person name="Ashton N.W."/>
            <person name="Axtell M.J."/>
            <person name="Barker E."/>
            <person name="Barker M.S."/>
            <person name="Bennetzen J.L."/>
            <person name="Bonawitz N.D."/>
            <person name="Chapple C."/>
            <person name="Cheng C."/>
            <person name="Correa L.G."/>
            <person name="Dacre M."/>
            <person name="DeBarry J."/>
            <person name="Dreyer I."/>
            <person name="Elias M."/>
            <person name="Engstrom E.M."/>
            <person name="Estelle M."/>
            <person name="Feng L."/>
            <person name="Finet C."/>
            <person name="Floyd S.K."/>
            <person name="Frommer W.B."/>
            <person name="Fujita T."/>
            <person name="Gramzow L."/>
            <person name="Gutensohn M."/>
            <person name="Harholt J."/>
            <person name="Hattori M."/>
            <person name="Heyl A."/>
            <person name="Hirai T."/>
            <person name="Hiwatashi Y."/>
            <person name="Ishikawa M."/>
            <person name="Iwata M."/>
            <person name="Karol K.G."/>
            <person name="Koehler B."/>
            <person name="Kolukisaoglu U."/>
            <person name="Kubo M."/>
            <person name="Kurata T."/>
            <person name="Lalonde S."/>
            <person name="Li K."/>
            <person name="Li Y."/>
            <person name="Litt A."/>
            <person name="Lyons E."/>
            <person name="Manning G."/>
            <person name="Maruyama T."/>
            <person name="Michael T.P."/>
            <person name="Mikami K."/>
            <person name="Miyazaki S."/>
            <person name="Morinaga S."/>
            <person name="Murata T."/>
            <person name="Mueller-Roeber B."/>
            <person name="Nelson D.R."/>
            <person name="Obara M."/>
            <person name="Oguri Y."/>
            <person name="Olmstead R.G."/>
            <person name="Onodera N."/>
            <person name="Petersen B.L."/>
            <person name="Pils B."/>
            <person name="Prigge M."/>
            <person name="Rensing S.A."/>
            <person name="Riano-Pachon D.M."/>
            <person name="Roberts A.W."/>
            <person name="Sato Y."/>
            <person name="Scheller H.V."/>
            <person name="Schulz B."/>
            <person name="Schulz C."/>
            <person name="Shakirov E.V."/>
            <person name="Shibagaki N."/>
            <person name="Shinohara N."/>
            <person name="Shippen D.E."/>
            <person name="Soerensen I."/>
            <person name="Sotooka R."/>
            <person name="Sugimoto N."/>
            <person name="Sugita M."/>
            <person name="Sumikawa N."/>
            <person name="Tanurdzic M."/>
            <person name="Theissen G."/>
            <person name="Ulvskov P."/>
            <person name="Wakazuki S."/>
            <person name="Weng J.K."/>
            <person name="Willats W.W."/>
            <person name="Wipf D."/>
            <person name="Wolf P.G."/>
            <person name="Yang L."/>
            <person name="Zimmer A.D."/>
            <person name="Zhu Q."/>
            <person name="Mitros T."/>
            <person name="Hellsten U."/>
            <person name="Loque D."/>
            <person name="Otillar R."/>
            <person name="Salamov A."/>
            <person name="Schmutz J."/>
            <person name="Shapiro H."/>
            <person name="Lindquist E."/>
            <person name="Lucas S."/>
            <person name="Rokhsar D."/>
            <person name="Grigoriev I.V."/>
        </authorList>
    </citation>
    <scope>NUCLEOTIDE SEQUENCE [LARGE SCALE GENOMIC DNA]</scope>
</reference>
<dbReference type="PANTHER" id="PTHR31871">
    <property type="entry name" value="OS02G0137100 PROTEIN"/>
    <property type="match status" value="1"/>
</dbReference>
<dbReference type="EMBL" id="GL377576">
    <property type="protein sequence ID" value="EFJ30220.1"/>
    <property type="molecule type" value="Genomic_DNA"/>
</dbReference>
<dbReference type="AlphaFoldDB" id="D8RCY6"/>
<evidence type="ECO:0000313" key="2">
    <source>
        <dbReference type="EMBL" id="EFJ30220.1"/>
    </source>
</evidence>
<gene>
    <name evidence="2" type="ORF">SELMODRAFT_409941</name>
</gene>
<dbReference type="Pfam" id="PF09713">
    <property type="entry name" value="A_thal_3526"/>
    <property type="match status" value="1"/>
</dbReference>
<feature type="region of interest" description="Disordered" evidence="1">
    <location>
        <begin position="262"/>
        <end position="291"/>
    </location>
</feature>
<organism evidence="3">
    <name type="scientific">Selaginella moellendorffii</name>
    <name type="common">Spikemoss</name>
    <dbReference type="NCBI Taxonomy" id="88036"/>
    <lineage>
        <taxon>Eukaryota</taxon>
        <taxon>Viridiplantae</taxon>
        <taxon>Streptophyta</taxon>
        <taxon>Embryophyta</taxon>
        <taxon>Tracheophyta</taxon>
        <taxon>Lycopodiopsida</taxon>
        <taxon>Selaginellales</taxon>
        <taxon>Selaginellaceae</taxon>
        <taxon>Selaginella</taxon>
    </lineage>
</organism>
<dbReference type="InParanoid" id="D8RCY6"/>
<feature type="compositionally biased region" description="Polar residues" evidence="1">
    <location>
        <begin position="57"/>
        <end position="69"/>
    </location>
</feature>
<evidence type="ECO:0000313" key="3">
    <source>
        <dbReference type="Proteomes" id="UP000001514"/>
    </source>
</evidence>